<organism evidence="2 3">
    <name type="scientific">Williamsia limnetica</name>
    <dbReference type="NCBI Taxonomy" id="882452"/>
    <lineage>
        <taxon>Bacteria</taxon>
        <taxon>Bacillati</taxon>
        <taxon>Actinomycetota</taxon>
        <taxon>Actinomycetes</taxon>
        <taxon>Mycobacteriales</taxon>
        <taxon>Nocardiaceae</taxon>
        <taxon>Williamsia</taxon>
    </lineage>
</organism>
<evidence type="ECO:0000313" key="3">
    <source>
        <dbReference type="Proteomes" id="UP000247591"/>
    </source>
</evidence>
<dbReference type="PANTHER" id="PTHR35333:SF3">
    <property type="entry name" value="BETA-LACTAMASE-TYPE TRANSPEPTIDASE FOLD CONTAINING PROTEIN"/>
    <property type="match status" value="1"/>
</dbReference>
<dbReference type="Pfam" id="PF13354">
    <property type="entry name" value="Beta-lactamase2"/>
    <property type="match status" value="1"/>
</dbReference>
<comment type="caution">
    <text evidence="2">The sequence shown here is derived from an EMBL/GenBank/DDBJ whole genome shotgun (WGS) entry which is preliminary data.</text>
</comment>
<dbReference type="PANTHER" id="PTHR35333">
    <property type="entry name" value="BETA-LACTAMASE"/>
    <property type="match status" value="1"/>
</dbReference>
<evidence type="ECO:0000259" key="1">
    <source>
        <dbReference type="Pfam" id="PF13354"/>
    </source>
</evidence>
<feature type="domain" description="Beta-lactamase class A catalytic" evidence="1">
    <location>
        <begin position="38"/>
        <end position="272"/>
    </location>
</feature>
<dbReference type="EMBL" id="QJSP01000002">
    <property type="protein sequence ID" value="PYE20303.1"/>
    <property type="molecule type" value="Genomic_DNA"/>
</dbReference>
<dbReference type="SUPFAM" id="SSF56601">
    <property type="entry name" value="beta-lactamase/transpeptidase-like"/>
    <property type="match status" value="1"/>
</dbReference>
<dbReference type="Proteomes" id="UP000247591">
    <property type="component" value="Unassembled WGS sequence"/>
</dbReference>
<dbReference type="InterPro" id="IPR000871">
    <property type="entry name" value="Beta-lactam_class-A"/>
</dbReference>
<dbReference type="GO" id="GO:0046677">
    <property type="term" value="P:response to antibiotic"/>
    <property type="evidence" value="ECO:0007669"/>
    <property type="project" value="InterPro"/>
</dbReference>
<evidence type="ECO:0000313" key="2">
    <source>
        <dbReference type="EMBL" id="PYE20303.1"/>
    </source>
</evidence>
<name>A0A318RQT6_WILLI</name>
<gene>
    <name evidence="2" type="ORF">DFR67_102445</name>
</gene>
<dbReference type="GO" id="GO:0008800">
    <property type="term" value="F:beta-lactamase activity"/>
    <property type="evidence" value="ECO:0007669"/>
    <property type="project" value="InterPro"/>
</dbReference>
<dbReference type="InterPro" id="IPR012338">
    <property type="entry name" value="Beta-lactam/transpept-like"/>
</dbReference>
<proteinExistence type="predicted"/>
<dbReference type="AlphaFoldDB" id="A0A318RQT6"/>
<keyword evidence="3" id="KW-1185">Reference proteome</keyword>
<sequence length="304" mass="32486">MTIGKHDSAVGQRLREIFADAGCAAWLHARTIGRSPEREFDWYADDPVVMASVYKLPLFAALCVRADNGDIDLREKVTVDPREQAAGPTGIAALHDPITLSWRDLAVQMMVVSDNAAADVILAEVGLDYVHKVLDEAGLHATHVVGGMAHVQKQLLSDTGTSSVAEAFTALANIDWRGSISAYDPALAGATTARDATSLLDLIWTDRVASRHSCDFIRTTMRKQAWKQRISSGFPLGIATVAGKTGTLGAIRNEVAVVEYPGEYPVAVAVFTHAARSELSLPTVEAAIGQAARVAVNEVRSALS</sequence>
<dbReference type="GO" id="GO:0030655">
    <property type="term" value="P:beta-lactam antibiotic catabolic process"/>
    <property type="evidence" value="ECO:0007669"/>
    <property type="project" value="InterPro"/>
</dbReference>
<reference evidence="2 3" key="1">
    <citation type="submission" date="2018-06" db="EMBL/GenBank/DDBJ databases">
        <title>Genomic Encyclopedia of Type Strains, Phase IV (KMG-IV): sequencing the most valuable type-strain genomes for metagenomic binning, comparative biology and taxonomic classification.</title>
        <authorList>
            <person name="Goeker M."/>
        </authorList>
    </citation>
    <scope>NUCLEOTIDE SEQUENCE [LARGE SCALE GENOMIC DNA]</scope>
    <source>
        <strain evidence="2 3">DSM 45521</strain>
    </source>
</reference>
<protein>
    <submittedName>
        <fullName evidence="2">Beta-lactamase class A</fullName>
    </submittedName>
</protein>
<dbReference type="Gene3D" id="3.40.710.10">
    <property type="entry name" value="DD-peptidase/beta-lactamase superfamily"/>
    <property type="match status" value="1"/>
</dbReference>
<dbReference type="OrthoDB" id="33989at2"/>
<accession>A0A318RQT6</accession>
<dbReference type="RefSeq" id="WP_110468276.1">
    <property type="nucleotide sequence ID" value="NZ_QJSP01000002.1"/>
</dbReference>
<dbReference type="InterPro" id="IPR045155">
    <property type="entry name" value="Beta-lactam_cat"/>
</dbReference>